<dbReference type="Gene3D" id="2.30.42.10">
    <property type="match status" value="1"/>
</dbReference>
<dbReference type="AlphaFoldDB" id="A0A2G0CEQ0"/>
<keyword evidence="9" id="KW-1185">Reference proteome</keyword>
<dbReference type="GO" id="GO:0007165">
    <property type="term" value="P:signal transduction"/>
    <property type="evidence" value="ECO:0007669"/>
    <property type="project" value="TreeGrafter"/>
</dbReference>
<dbReference type="SUPFAM" id="SSF50156">
    <property type="entry name" value="PDZ domain-like"/>
    <property type="match status" value="1"/>
</dbReference>
<reference evidence="8 9" key="1">
    <citation type="submission" date="2017-10" db="EMBL/GenBank/DDBJ databases">
        <title>The draft genome sequence of Lewinella marina KCTC 32374.</title>
        <authorList>
            <person name="Wang K."/>
        </authorList>
    </citation>
    <scope>NUCLEOTIDE SEQUENCE [LARGE SCALE GENOMIC DNA]</scope>
    <source>
        <strain evidence="8 9">MKG-38</strain>
    </source>
</reference>
<accession>A0A2G0CEQ0</accession>
<gene>
    <name evidence="8" type="ORF">CGL56_12275</name>
</gene>
<keyword evidence="2 5" id="KW-0645">Protease</keyword>
<name>A0A2G0CEQ0_9BACT</name>
<dbReference type="Gene3D" id="3.30.750.44">
    <property type="match status" value="1"/>
</dbReference>
<evidence type="ECO:0000256" key="6">
    <source>
        <dbReference type="SAM" id="SignalP"/>
    </source>
</evidence>
<dbReference type="InterPro" id="IPR036034">
    <property type="entry name" value="PDZ_sf"/>
</dbReference>
<dbReference type="SUPFAM" id="SSF52096">
    <property type="entry name" value="ClpP/crotonase"/>
    <property type="match status" value="1"/>
</dbReference>
<dbReference type="Gene3D" id="3.90.226.10">
    <property type="entry name" value="2-enoyl-CoA Hydratase, Chain A, domain 1"/>
    <property type="match status" value="1"/>
</dbReference>
<dbReference type="SMART" id="SM00245">
    <property type="entry name" value="TSPc"/>
    <property type="match status" value="1"/>
</dbReference>
<dbReference type="InterPro" id="IPR005151">
    <property type="entry name" value="Tail-specific_protease"/>
</dbReference>
<evidence type="ECO:0000256" key="1">
    <source>
        <dbReference type="ARBA" id="ARBA00009179"/>
    </source>
</evidence>
<evidence type="ECO:0000313" key="8">
    <source>
        <dbReference type="EMBL" id="PHK98461.1"/>
    </source>
</evidence>
<dbReference type="PROSITE" id="PS50106">
    <property type="entry name" value="PDZ"/>
    <property type="match status" value="1"/>
</dbReference>
<feature type="domain" description="PDZ" evidence="7">
    <location>
        <begin position="88"/>
        <end position="168"/>
    </location>
</feature>
<comment type="caution">
    <text evidence="8">The sequence shown here is derived from an EMBL/GenBank/DDBJ whole genome shotgun (WGS) entry which is preliminary data.</text>
</comment>
<sequence>MSLRKRALYTALAAVVFLGLTAASVSPVNDKFFEIMKAIEVYTNVYKEVNTYYVDEIEPNKLMRTGIEAMVGSLDPYTNYISETDVETARLRQSGQYQGIGAEIEYIDGLPTILMLYRDQPADEAGLKTGDRLMEIDGRETVGYNREQLEEIMRGFPGTVMELTVDRPGEGLKKLKLTRGDVDIPNVPYAGMLENQVGYVALTTFTQNAARNVREAVTKLRAENPDLKGVVLDLRNNGGGLLNEAVDIVNIFVPKDELIVTTKGKVRDWNRSYSTTGNPLDTELPVAVLINGRSASASEIVSGALQDLDRGVLIGQRSFGKGLVQNIMETGYGSRVKITTAKYYIPSQRCIQAIEYRDGKPYDIPDAQRPEFKTRGGRTVLGSGGVAPDIEVDVLGKNNVAQGLLEEYIIFDFVNEWVRDHPTIDSVADFHFQDWDRFEAFLNRADFSFTSKAEQLLEEAAERAAEEGYDITADLAAIQERVDREQAAAIAGLKEEIIDIIEKEIAGRYYYQRGQVQMGLRNDKEVQEAIAILNDRQRYDDLLSK</sequence>
<evidence type="ECO:0000256" key="5">
    <source>
        <dbReference type="RuleBase" id="RU004404"/>
    </source>
</evidence>
<feature type="signal peptide" evidence="6">
    <location>
        <begin position="1"/>
        <end position="22"/>
    </location>
</feature>
<evidence type="ECO:0000256" key="2">
    <source>
        <dbReference type="ARBA" id="ARBA00022670"/>
    </source>
</evidence>
<dbReference type="InterPro" id="IPR029045">
    <property type="entry name" value="ClpP/crotonase-like_dom_sf"/>
</dbReference>
<evidence type="ECO:0000256" key="4">
    <source>
        <dbReference type="ARBA" id="ARBA00022825"/>
    </source>
</evidence>
<dbReference type="GO" id="GO:0008236">
    <property type="term" value="F:serine-type peptidase activity"/>
    <property type="evidence" value="ECO:0007669"/>
    <property type="project" value="UniProtKB-KW"/>
</dbReference>
<dbReference type="NCBIfam" id="TIGR00225">
    <property type="entry name" value="prc"/>
    <property type="match status" value="1"/>
</dbReference>
<dbReference type="CDD" id="cd07560">
    <property type="entry name" value="Peptidase_S41_CPP"/>
    <property type="match status" value="1"/>
</dbReference>
<organism evidence="8 9">
    <name type="scientific">Neolewinella marina</name>
    <dbReference type="NCBI Taxonomy" id="438751"/>
    <lineage>
        <taxon>Bacteria</taxon>
        <taxon>Pseudomonadati</taxon>
        <taxon>Bacteroidota</taxon>
        <taxon>Saprospiria</taxon>
        <taxon>Saprospirales</taxon>
        <taxon>Lewinellaceae</taxon>
        <taxon>Neolewinella</taxon>
    </lineage>
</organism>
<dbReference type="PANTHER" id="PTHR32060">
    <property type="entry name" value="TAIL-SPECIFIC PROTEASE"/>
    <property type="match status" value="1"/>
</dbReference>
<keyword evidence="4 5" id="KW-0720">Serine protease</keyword>
<dbReference type="SMART" id="SM00228">
    <property type="entry name" value="PDZ"/>
    <property type="match status" value="1"/>
</dbReference>
<dbReference type="Proteomes" id="UP000226437">
    <property type="component" value="Unassembled WGS sequence"/>
</dbReference>
<dbReference type="PANTHER" id="PTHR32060:SF30">
    <property type="entry name" value="CARBOXY-TERMINAL PROCESSING PROTEASE CTPA"/>
    <property type="match status" value="1"/>
</dbReference>
<keyword evidence="3 5" id="KW-0378">Hydrolase</keyword>
<comment type="similarity">
    <text evidence="1 5">Belongs to the peptidase S41A family.</text>
</comment>
<dbReference type="Pfam" id="PF17820">
    <property type="entry name" value="PDZ_6"/>
    <property type="match status" value="1"/>
</dbReference>
<dbReference type="GO" id="GO:0006508">
    <property type="term" value="P:proteolysis"/>
    <property type="evidence" value="ECO:0007669"/>
    <property type="project" value="UniProtKB-KW"/>
</dbReference>
<dbReference type="EMBL" id="PDLO01000004">
    <property type="protein sequence ID" value="PHK98461.1"/>
    <property type="molecule type" value="Genomic_DNA"/>
</dbReference>
<dbReference type="GO" id="GO:0004175">
    <property type="term" value="F:endopeptidase activity"/>
    <property type="evidence" value="ECO:0007669"/>
    <property type="project" value="TreeGrafter"/>
</dbReference>
<dbReference type="RefSeq" id="WP_099106847.1">
    <property type="nucleotide sequence ID" value="NZ_JAATJF010000004.1"/>
</dbReference>
<dbReference type="InterPro" id="IPR004447">
    <property type="entry name" value="Peptidase_S41A"/>
</dbReference>
<evidence type="ECO:0000313" key="9">
    <source>
        <dbReference type="Proteomes" id="UP000226437"/>
    </source>
</evidence>
<dbReference type="Pfam" id="PF03572">
    <property type="entry name" value="Peptidase_S41"/>
    <property type="match status" value="1"/>
</dbReference>
<proteinExistence type="inferred from homology"/>
<dbReference type="InterPro" id="IPR001478">
    <property type="entry name" value="PDZ"/>
</dbReference>
<protein>
    <submittedName>
        <fullName evidence="8">Carboxyl-terminal protease</fullName>
    </submittedName>
</protein>
<evidence type="ECO:0000259" key="7">
    <source>
        <dbReference type="PROSITE" id="PS50106"/>
    </source>
</evidence>
<feature type="chain" id="PRO_5013901265" evidence="6">
    <location>
        <begin position="23"/>
        <end position="545"/>
    </location>
</feature>
<dbReference type="OrthoDB" id="9812068at2"/>
<dbReference type="GO" id="GO:0030288">
    <property type="term" value="C:outer membrane-bounded periplasmic space"/>
    <property type="evidence" value="ECO:0007669"/>
    <property type="project" value="TreeGrafter"/>
</dbReference>
<dbReference type="InterPro" id="IPR041489">
    <property type="entry name" value="PDZ_6"/>
</dbReference>
<evidence type="ECO:0000256" key="3">
    <source>
        <dbReference type="ARBA" id="ARBA00022801"/>
    </source>
</evidence>
<keyword evidence="6" id="KW-0732">Signal</keyword>